<dbReference type="GO" id="GO:0016740">
    <property type="term" value="F:transferase activity"/>
    <property type="evidence" value="ECO:0007669"/>
    <property type="project" value="UniProtKB-KW"/>
</dbReference>
<keyword evidence="4" id="KW-1185">Reference proteome</keyword>
<evidence type="ECO:0000256" key="1">
    <source>
        <dbReference type="SAM" id="Phobius"/>
    </source>
</evidence>
<reference evidence="3 4" key="1">
    <citation type="journal article" date="2009" name="Genome Res.">
        <title>Complete genome of the cellulolytic thermophile Acidothermus cellulolyticus 11B provides insights into its ecophysiological and evolutionary adaptations.</title>
        <authorList>
            <person name="Barabote R.D."/>
            <person name="Xie G."/>
            <person name="Leu D.H."/>
            <person name="Normand P."/>
            <person name="Necsulea A."/>
            <person name="Daubin V."/>
            <person name="Medigue C."/>
            <person name="Adney W.S."/>
            <person name="Xu X.C."/>
            <person name="Lapidus A."/>
            <person name="Parales R.E."/>
            <person name="Detter C."/>
            <person name="Pujic P."/>
            <person name="Bruce D."/>
            <person name="Lavire C."/>
            <person name="Challacombe J.F."/>
            <person name="Brettin T.S."/>
            <person name="Berry A.M."/>
        </authorList>
    </citation>
    <scope>NUCLEOTIDE SEQUENCE [LARGE SCALE GENOMIC DNA]</scope>
    <source>
        <strain evidence="4">ATCC 43068 / DSM 8971 / 11B</strain>
    </source>
</reference>
<dbReference type="EMBL" id="CP000481">
    <property type="protein sequence ID" value="ABK53494.1"/>
    <property type="molecule type" value="Genomic_DNA"/>
</dbReference>
<dbReference type="PANTHER" id="PTHR43646:SF3">
    <property type="entry name" value="SLR1566 PROTEIN"/>
    <property type="match status" value="1"/>
</dbReference>
<feature type="transmembrane region" description="Helical" evidence="1">
    <location>
        <begin position="179"/>
        <end position="198"/>
    </location>
</feature>
<dbReference type="KEGG" id="ace:Acel_1722"/>
<feature type="transmembrane region" description="Helical" evidence="1">
    <location>
        <begin position="310"/>
        <end position="333"/>
    </location>
</feature>
<dbReference type="eggNOG" id="COG1215">
    <property type="taxonomic scope" value="Bacteria"/>
</dbReference>
<evidence type="ECO:0000313" key="4">
    <source>
        <dbReference type="Proteomes" id="UP000008221"/>
    </source>
</evidence>
<dbReference type="STRING" id="351607.Acel_1722"/>
<dbReference type="InterPro" id="IPR029044">
    <property type="entry name" value="Nucleotide-diphossugar_trans"/>
</dbReference>
<dbReference type="OrthoDB" id="9806525at2"/>
<keyword evidence="3" id="KW-0808">Transferase</keyword>
<name>A0LVN4_ACIC1</name>
<evidence type="ECO:0000259" key="2">
    <source>
        <dbReference type="Pfam" id="PF00535"/>
    </source>
</evidence>
<feature type="domain" description="Glycosyltransferase 2-like" evidence="2">
    <location>
        <begin position="51"/>
        <end position="177"/>
    </location>
</feature>
<dbReference type="InParanoid" id="A0LVN4"/>
<dbReference type="Gene3D" id="3.90.550.10">
    <property type="entry name" value="Spore Coat Polysaccharide Biosynthesis Protein SpsA, Chain A"/>
    <property type="match status" value="1"/>
</dbReference>
<dbReference type="RefSeq" id="WP_011720557.1">
    <property type="nucleotide sequence ID" value="NC_008578.1"/>
</dbReference>
<dbReference type="HOGENOM" id="CLU_038143_2_0_11"/>
<dbReference type="SUPFAM" id="SSF53448">
    <property type="entry name" value="Nucleotide-diphospho-sugar transferases"/>
    <property type="match status" value="1"/>
</dbReference>
<sequence>MGVPALTGLALLAALGWVSIVASRQRFWWPGPWLPPDDGDPLTGWPAVAAVVPARNEAEHLRVTVPTLAGQDYPGRLQIVVVDDESTDDTAATARHILAGQTTTHAWQVIGGEPTPAGWAGKVWAMAQGRRAAGSVDWLWFTDADITHSPDVLRRLVRLGETRRLDVVSVMAVLRTATVWEKLVVPAFVYFFALLYPFRSLMRSGTAAAAVGARTGRSARLPNGRRRPRFAAAGGCLLVRADILDRAGGLAAIRTALIDDLALAKLIAVAGGQEWLGFDTGVRSVRGYQRFADLWRMISRSAYTQLNYSLLRLLGVLLGLGLLFAVPPIAVVVGAAHWQSTGGDAMVATALGAGAWLLASGSLTPTLRRVFRLSPLWAMVFPMVGLLYAAMTAHSAWAYYRGRPVSWRGRAATVTRSGGGHPAASRSRSE</sequence>
<keyword evidence="1" id="KW-1133">Transmembrane helix</keyword>
<dbReference type="InterPro" id="IPR001173">
    <property type="entry name" value="Glyco_trans_2-like"/>
</dbReference>
<feature type="transmembrane region" description="Helical" evidence="1">
    <location>
        <begin position="345"/>
        <end position="364"/>
    </location>
</feature>
<dbReference type="Proteomes" id="UP000008221">
    <property type="component" value="Chromosome"/>
</dbReference>
<gene>
    <name evidence="3" type="ordered locus">Acel_1722</name>
</gene>
<dbReference type="Pfam" id="PF00535">
    <property type="entry name" value="Glycos_transf_2"/>
    <property type="match status" value="1"/>
</dbReference>
<dbReference type="CAZy" id="GT2">
    <property type="family name" value="Glycosyltransferase Family 2"/>
</dbReference>
<dbReference type="AlphaFoldDB" id="A0LVN4"/>
<keyword evidence="1" id="KW-0472">Membrane</keyword>
<dbReference type="PANTHER" id="PTHR43646">
    <property type="entry name" value="GLYCOSYLTRANSFERASE"/>
    <property type="match status" value="1"/>
</dbReference>
<feature type="transmembrane region" description="Helical" evidence="1">
    <location>
        <begin position="376"/>
        <end position="400"/>
    </location>
</feature>
<evidence type="ECO:0000313" key="3">
    <source>
        <dbReference type="EMBL" id="ABK53494.1"/>
    </source>
</evidence>
<accession>A0LVN4</accession>
<proteinExistence type="predicted"/>
<organism evidence="3 4">
    <name type="scientific">Acidothermus cellulolyticus (strain ATCC 43068 / DSM 8971 / 11B)</name>
    <dbReference type="NCBI Taxonomy" id="351607"/>
    <lineage>
        <taxon>Bacteria</taxon>
        <taxon>Bacillati</taxon>
        <taxon>Actinomycetota</taxon>
        <taxon>Actinomycetes</taxon>
        <taxon>Acidothermales</taxon>
        <taxon>Acidothermaceae</taxon>
        <taxon>Acidothermus</taxon>
    </lineage>
</organism>
<keyword evidence="1" id="KW-0812">Transmembrane</keyword>
<protein>
    <submittedName>
        <fullName evidence="3">Glycosyl transferase, family 2</fullName>
    </submittedName>
</protein>